<sequence length="327" mass="38408">MVKPKDELEAALDEVSSLNGNKTLIIAMINKAYVQGENPLLNLFLESFWLGNNTQALVDQLLLVTLDQIALDRCKYLRLHCYGLVTDGVDYSGEKLYMSDDFIKMMWRRTNFLADVLKRGYNFVFTDIDVMWLSNPFARLSQNPSVDIQISCDLFNGDEWSTYNRINTGFYFIRSNNKTVSLFQTWYARRNEFNDMKMKEQDVLQQMLDEGVSTELGVIVRYLDTLYFSGFCQDNEDYRVVNTVHANCCRGIYAKVVDLTKVLQEWKKFRSVSDHRRKLRRRKRSKGQINEMLKRRKKLKGRINETSSTTMPMQWSWHEACANSWMN</sequence>
<evidence type="ECO:0000313" key="3">
    <source>
        <dbReference type="EMBL" id="KAF5181758.1"/>
    </source>
</evidence>
<feature type="domain" description="Nucleotide-diphospho-sugar transferase" evidence="2">
    <location>
        <begin position="57"/>
        <end position="258"/>
    </location>
</feature>
<dbReference type="Gene3D" id="3.90.550.10">
    <property type="entry name" value="Spore Coat Polysaccharide Biosynthesis Protein SpsA, Chain A"/>
    <property type="match status" value="1"/>
</dbReference>
<evidence type="ECO:0000256" key="1">
    <source>
        <dbReference type="ARBA" id="ARBA00007033"/>
    </source>
</evidence>
<dbReference type="OrthoDB" id="600705at2759"/>
<protein>
    <submittedName>
        <fullName evidence="3">Nucleotide-diphospho-sugar transferase family protein</fullName>
    </submittedName>
</protein>
<evidence type="ECO:0000313" key="4">
    <source>
        <dbReference type="Proteomes" id="UP000554482"/>
    </source>
</evidence>
<comment type="similarity">
    <text evidence="1">Belongs to the glycosyltransferase 77 family.</text>
</comment>
<dbReference type="PANTHER" id="PTHR46038:SF12">
    <property type="entry name" value="OS03G0731800 PROTEIN"/>
    <property type="match status" value="1"/>
</dbReference>
<dbReference type="Proteomes" id="UP000554482">
    <property type="component" value="Unassembled WGS sequence"/>
</dbReference>
<gene>
    <name evidence="3" type="ORF">FRX31_028656</name>
</gene>
<accession>A0A7J6VAP4</accession>
<organism evidence="3 4">
    <name type="scientific">Thalictrum thalictroides</name>
    <name type="common">Rue-anemone</name>
    <name type="synonym">Anemone thalictroides</name>
    <dbReference type="NCBI Taxonomy" id="46969"/>
    <lineage>
        <taxon>Eukaryota</taxon>
        <taxon>Viridiplantae</taxon>
        <taxon>Streptophyta</taxon>
        <taxon>Embryophyta</taxon>
        <taxon>Tracheophyta</taxon>
        <taxon>Spermatophyta</taxon>
        <taxon>Magnoliopsida</taxon>
        <taxon>Ranunculales</taxon>
        <taxon>Ranunculaceae</taxon>
        <taxon>Thalictroideae</taxon>
        <taxon>Thalictrum</taxon>
    </lineage>
</organism>
<dbReference type="GO" id="GO:0016740">
    <property type="term" value="F:transferase activity"/>
    <property type="evidence" value="ECO:0007669"/>
    <property type="project" value="UniProtKB-KW"/>
</dbReference>
<reference evidence="3 4" key="1">
    <citation type="submission" date="2020-06" db="EMBL/GenBank/DDBJ databases">
        <title>Transcriptomic and genomic resources for Thalictrum thalictroides and T. hernandezii: Facilitating candidate gene discovery in an emerging model plant lineage.</title>
        <authorList>
            <person name="Arias T."/>
            <person name="Riano-Pachon D.M."/>
            <person name="Di Stilio V.S."/>
        </authorList>
    </citation>
    <scope>NUCLEOTIDE SEQUENCE [LARGE SCALE GENOMIC DNA]</scope>
    <source>
        <strain evidence="4">cv. WT478/WT964</strain>
        <tissue evidence="3">Leaves</tissue>
    </source>
</reference>
<comment type="caution">
    <text evidence="3">The sequence shown here is derived from an EMBL/GenBank/DDBJ whole genome shotgun (WGS) entry which is preliminary data.</text>
</comment>
<evidence type="ECO:0000259" key="2">
    <source>
        <dbReference type="Pfam" id="PF03407"/>
    </source>
</evidence>
<proteinExistence type="inferred from homology"/>
<keyword evidence="4" id="KW-1185">Reference proteome</keyword>
<dbReference type="EMBL" id="JABWDY010035765">
    <property type="protein sequence ID" value="KAF5181758.1"/>
    <property type="molecule type" value="Genomic_DNA"/>
</dbReference>
<dbReference type="AlphaFoldDB" id="A0A7J6VAP4"/>
<name>A0A7J6VAP4_THATH</name>
<dbReference type="InterPro" id="IPR005069">
    <property type="entry name" value="Nucl-diP-sugar_transferase"/>
</dbReference>
<keyword evidence="3" id="KW-0808">Transferase</keyword>
<dbReference type="Pfam" id="PF03407">
    <property type="entry name" value="Nucleotid_trans"/>
    <property type="match status" value="1"/>
</dbReference>
<dbReference type="InterPro" id="IPR029044">
    <property type="entry name" value="Nucleotide-diphossugar_trans"/>
</dbReference>
<dbReference type="InterPro" id="IPR044821">
    <property type="entry name" value="At1g28695/At4g15970-like"/>
</dbReference>
<dbReference type="PANTHER" id="PTHR46038">
    <property type="entry name" value="EXPRESSED PROTEIN-RELATED"/>
    <property type="match status" value="1"/>
</dbReference>